<evidence type="ECO:0000313" key="1">
    <source>
        <dbReference type="EMBL" id="MBO0607670.1"/>
    </source>
</evidence>
<accession>A0ABS3I3W9</accession>
<organism evidence="1 2">
    <name type="scientific">Myceligenerans salitolerans</name>
    <dbReference type="NCBI Taxonomy" id="1230528"/>
    <lineage>
        <taxon>Bacteria</taxon>
        <taxon>Bacillati</taxon>
        <taxon>Actinomycetota</taxon>
        <taxon>Actinomycetes</taxon>
        <taxon>Micrococcales</taxon>
        <taxon>Promicromonosporaceae</taxon>
        <taxon>Myceligenerans</taxon>
    </lineage>
</organism>
<dbReference type="Proteomes" id="UP000664617">
    <property type="component" value="Unassembled WGS sequence"/>
</dbReference>
<evidence type="ECO:0000313" key="2">
    <source>
        <dbReference type="Proteomes" id="UP000664617"/>
    </source>
</evidence>
<reference evidence="1 2" key="1">
    <citation type="submission" date="2021-03" db="EMBL/GenBank/DDBJ databases">
        <authorList>
            <person name="Xin L."/>
        </authorList>
    </citation>
    <scope>NUCLEOTIDE SEQUENCE [LARGE SCALE GENOMIC DNA]</scope>
    <source>
        <strain evidence="1 2">XHU 5031</strain>
    </source>
</reference>
<sequence length="211" mass="22988">MTHPSPTPLRVLHAVRLLGYADGADIAHQAAAGLDETVATLREADRRGWVRLTAFAGDEGWSLTDTGRAENERLLAVERGAADPSNEIAVVHREFLPLNARLLRAVTDWQLKPAGGDRLAPNDHDDPSWDHRVLDELGSLGDSLTPLIGRLAAVLTRFGGYDSRFRSALDRARAGRHGWVDGTGVDSCHRVWFQLHEDLVATLGVDRGVPG</sequence>
<gene>
    <name evidence="1" type="ORF">J0911_01335</name>
</gene>
<name>A0ABS3I3W9_9MICO</name>
<dbReference type="EMBL" id="JAFMPK010000009">
    <property type="protein sequence ID" value="MBO0607670.1"/>
    <property type="molecule type" value="Genomic_DNA"/>
</dbReference>
<reference evidence="2" key="2">
    <citation type="submission" date="2023-07" db="EMBL/GenBank/DDBJ databases">
        <title>Myceligenerans salitolerans sp. nov., a halotolerant actinomycete isolated from a salt lake in Xinjiang, China.</title>
        <authorList>
            <person name="Guan T."/>
        </authorList>
    </citation>
    <scope>NUCLEOTIDE SEQUENCE [LARGE SCALE GENOMIC DNA]</scope>
    <source>
        <strain evidence="2">XHU 5031</strain>
    </source>
</reference>
<dbReference type="RefSeq" id="WP_207273587.1">
    <property type="nucleotide sequence ID" value="NZ_JAFMPK010000009.1"/>
</dbReference>
<proteinExistence type="predicted"/>
<keyword evidence="2" id="KW-1185">Reference proteome</keyword>
<protein>
    <submittedName>
        <fullName evidence="1">Transcriptional regulator</fullName>
    </submittedName>
</protein>
<comment type="caution">
    <text evidence="1">The sequence shown here is derived from an EMBL/GenBank/DDBJ whole genome shotgun (WGS) entry which is preliminary data.</text>
</comment>